<dbReference type="PROSITE" id="PS51294">
    <property type="entry name" value="HTH_MYB"/>
    <property type="match status" value="1"/>
</dbReference>
<keyword evidence="10" id="KW-1185">Reference proteome</keyword>
<keyword evidence="5" id="KW-0804">Transcription</keyword>
<accession>A0A8K0H8Z9</accession>
<evidence type="ECO:0000259" key="8">
    <source>
        <dbReference type="PROSITE" id="PS51294"/>
    </source>
</evidence>
<proteinExistence type="inferred from homology"/>
<name>A0A8K0H8Z9_9ROSA</name>
<evidence type="ECO:0000256" key="5">
    <source>
        <dbReference type="ARBA" id="ARBA00023163"/>
    </source>
</evidence>
<dbReference type="InterPro" id="IPR009057">
    <property type="entry name" value="Homeodomain-like_sf"/>
</dbReference>
<dbReference type="OrthoDB" id="551907at2759"/>
<evidence type="ECO:0000256" key="3">
    <source>
        <dbReference type="ARBA" id="ARBA00023015"/>
    </source>
</evidence>
<dbReference type="PANTHER" id="PTHR31499:SF23">
    <property type="entry name" value="MYB FAMILY TRANSCRIPTION FACTOR PHL11"/>
    <property type="match status" value="1"/>
</dbReference>
<dbReference type="InterPro" id="IPR017930">
    <property type="entry name" value="Myb_dom"/>
</dbReference>
<dbReference type="FunFam" id="1.10.10.60:FF:000002">
    <property type="entry name" value="Myb family transcription factor"/>
    <property type="match status" value="1"/>
</dbReference>
<dbReference type="InterPro" id="IPR001005">
    <property type="entry name" value="SANT/Myb"/>
</dbReference>
<dbReference type="SUPFAM" id="SSF46689">
    <property type="entry name" value="Homeodomain-like"/>
    <property type="match status" value="1"/>
</dbReference>
<dbReference type="PANTHER" id="PTHR31499">
    <property type="entry name" value="MYB FAMILY TRANSCRIPTION FACTOR PHL11"/>
    <property type="match status" value="1"/>
</dbReference>
<dbReference type="GO" id="GO:0003700">
    <property type="term" value="F:DNA-binding transcription factor activity"/>
    <property type="evidence" value="ECO:0007669"/>
    <property type="project" value="InterPro"/>
</dbReference>
<dbReference type="InterPro" id="IPR046955">
    <property type="entry name" value="PHR1-like"/>
</dbReference>
<dbReference type="Pfam" id="PF14379">
    <property type="entry name" value="Myb_CC_LHEQLE"/>
    <property type="match status" value="1"/>
</dbReference>
<comment type="caution">
    <text evidence="9">The sequence shown here is derived from an EMBL/GenBank/DDBJ whole genome shotgun (WGS) entry which is preliminary data.</text>
</comment>
<feature type="compositionally biased region" description="Low complexity" evidence="7">
    <location>
        <begin position="97"/>
        <end position="108"/>
    </location>
</feature>
<protein>
    <recommendedName>
        <fullName evidence="8">HTH myb-type domain-containing protein</fullName>
    </recommendedName>
</protein>
<dbReference type="InterPro" id="IPR025756">
    <property type="entry name" value="Myb_CC_LHEQLE"/>
</dbReference>
<evidence type="ECO:0000313" key="10">
    <source>
        <dbReference type="Proteomes" id="UP000796880"/>
    </source>
</evidence>
<evidence type="ECO:0000256" key="6">
    <source>
        <dbReference type="ARBA" id="ARBA00023242"/>
    </source>
</evidence>
<dbReference type="Pfam" id="PF00249">
    <property type="entry name" value="Myb_DNA-binding"/>
    <property type="match status" value="1"/>
</dbReference>
<evidence type="ECO:0000256" key="1">
    <source>
        <dbReference type="ARBA" id="ARBA00004123"/>
    </source>
</evidence>
<feature type="compositionally biased region" description="Polar residues" evidence="7">
    <location>
        <begin position="78"/>
        <end position="96"/>
    </location>
</feature>
<feature type="region of interest" description="Disordered" evidence="7">
    <location>
        <begin position="78"/>
        <end position="114"/>
    </location>
</feature>
<gene>
    <name evidence="9" type="ORF">FNV43_RR08555</name>
</gene>
<dbReference type="InterPro" id="IPR006447">
    <property type="entry name" value="Myb_dom_plants"/>
</dbReference>
<comment type="similarity">
    <text evidence="2">Belongs to the MYB-CC family.</text>
</comment>
<dbReference type="GO" id="GO:0005634">
    <property type="term" value="C:nucleus"/>
    <property type="evidence" value="ECO:0007669"/>
    <property type="project" value="UniProtKB-SubCell"/>
</dbReference>
<keyword evidence="4" id="KW-0175">Coiled coil</keyword>
<dbReference type="EMBL" id="VOIH02000004">
    <property type="protein sequence ID" value="KAF3447849.1"/>
    <property type="molecule type" value="Genomic_DNA"/>
</dbReference>
<evidence type="ECO:0000313" key="9">
    <source>
        <dbReference type="EMBL" id="KAF3447849.1"/>
    </source>
</evidence>
<feature type="domain" description="HTH myb-type" evidence="8">
    <location>
        <begin position="15"/>
        <end position="75"/>
    </location>
</feature>
<dbReference type="Gene3D" id="1.10.10.60">
    <property type="entry name" value="Homeodomain-like"/>
    <property type="match status" value="1"/>
</dbReference>
<dbReference type="Proteomes" id="UP000796880">
    <property type="component" value="Unassembled WGS sequence"/>
</dbReference>
<evidence type="ECO:0000256" key="4">
    <source>
        <dbReference type="ARBA" id="ARBA00023054"/>
    </source>
</evidence>
<keyword evidence="3" id="KW-0805">Transcription regulation</keyword>
<keyword evidence="6" id="KW-0539">Nucleus</keyword>
<evidence type="ECO:0000256" key="7">
    <source>
        <dbReference type="SAM" id="MobiDB-lite"/>
    </source>
</evidence>
<sequence length="266" mass="29926">MERNFGYDNGVVMTRDPKPRLRWTADLHDRFVDAVTKLGGPDKATPKSVLRLMGLKGLTLYHLKSHLQKYRLGQLAKRQNSAEQTRDNNGGSYVQFGSNSPGTSTNSSRGDQEQGEIPMAEALRCQIEVQKRLQEQLEVQKKLQMRIEAQGKYLQAILEKAQKSLSLDMNGPANLEAAKAQLTDFNLALSDFMDNMNEVDRKQDIDVYKKTNGSSNFNIFEEGNREEAKDSKLKGSILFDLNAKGGYDFLSGNGVDLESNMFSYTR</sequence>
<reference evidence="9" key="1">
    <citation type="submission" date="2020-03" db="EMBL/GenBank/DDBJ databases">
        <title>A high-quality chromosome-level genome assembly of a woody plant with both climbing and erect habits, Rhamnella rubrinervis.</title>
        <authorList>
            <person name="Lu Z."/>
            <person name="Yang Y."/>
            <person name="Zhu X."/>
            <person name="Sun Y."/>
        </authorList>
    </citation>
    <scope>NUCLEOTIDE SEQUENCE</scope>
    <source>
        <strain evidence="9">BYM</strain>
        <tissue evidence="9">Leaf</tissue>
    </source>
</reference>
<evidence type="ECO:0000256" key="2">
    <source>
        <dbReference type="ARBA" id="ARBA00006783"/>
    </source>
</evidence>
<dbReference type="AlphaFoldDB" id="A0A8K0H8Z9"/>
<dbReference type="GO" id="GO:0003677">
    <property type="term" value="F:DNA binding"/>
    <property type="evidence" value="ECO:0007669"/>
    <property type="project" value="InterPro"/>
</dbReference>
<dbReference type="NCBIfam" id="TIGR01557">
    <property type="entry name" value="myb_SHAQKYF"/>
    <property type="match status" value="1"/>
</dbReference>
<comment type="subcellular location">
    <subcellularLocation>
        <location evidence="1">Nucleus</location>
    </subcellularLocation>
</comment>
<organism evidence="9 10">
    <name type="scientific">Rhamnella rubrinervis</name>
    <dbReference type="NCBI Taxonomy" id="2594499"/>
    <lineage>
        <taxon>Eukaryota</taxon>
        <taxon>Viridiplantae</taxon>
        <taxon>Streptophyta</taxon>
        <taxon>Embryophyta</taxon>
        <taxon>Tracheophyta</taxon>
        <taxon>Spermatophyta</taxon>
        <taxon>Magnoliopsida</taxon>
        <taxon>eudicotyledons</taxon>
        <taxon>Gunneridae</taxon>
        <taxon>Pentapetalae</taxon>
        <taxon>rosids</taxon>
        <taxon>fabids</taxon>
        <taxon>Rosales</taxon>
        <taxon>Rhamnaceae</taxon>
        <taxon>rhamnoid group</taxon>
        <taxon>Rhamneae</taxon>
        <taxon>Rhamnella</taxon>
    </lineage>
</organism>